<feature type="transmembrane region" description="Helical" evidence="7">
    <location>
        <begin position="112"/>
        <end position="137"/>
    </location>
</feature>
<dbReference type="GO" id="GO:0005929">
    <property type="term" value="C:cilium"/>
    <property type="evidence" value="ECO:0007669"/>
    <property type="project" value="TreeGrafter"/>
</dbReference>
<evidence type="ECO:0000256" key="5">
    <source>
        <dbReference type="ARBA" id="ARBA00023136"/>
    </source>
</evidence>
<sequence length="157" mass="16905">CGSGLSQKAEEEFSSTHSTLEYDYLNAVNETIRNIVSSGGHIDNARDEVHDALKYLDKYEAVWNGVGILLACLFFLIVVVFVVGSFCGSFGYSREAQPNSRSSVSNCGGRCILGGIFIGVVSSPVLLMTATVSFGLATGVQKLCEDLQPPNYPVLRE</sequence>
<dbReference type="EMBL" id="CASHTH010000381">
    <property type="protein sequence ID" value="CAI7999630.1"/>
    <property type="molecule type" value="Genomic_DNA"/>
</dbReference>
<dbReference type="AlphaFoldDB" id="A0AA35R1K6"/>
<evidence type="ECO:0000256" key="2">
    <source>
        <dbReference type="ARBA" id="ARBA00006058"/>
    </source>
</evidence>
<evidence type="ECO:0000256" key="4">
    <source>
        <dbReference type="ARBA" id="ARBA00022989"/>
    </source>
</evidence>
<evidence type="ECO:0000256" key="7">
    <source>
        <dbReference type="SAM" id="Phobius"/>
    </source>
</evidence>
<evidence type="ECO:0000256" key="1">
    <source>
        <dbReference type="ARBA" id="ARBA00004141"/>
    </source>
</evidence>
<evidence type="ECO:0000313" key="9">
    <source>
        <dbReference type="Proteomes" id="UP001174909"/>
    </source>
</evidence>
<dbReference type="PANTHER" id="PTHR22730">
    <property type="entry name" value="PROMININ PROM PROTEIN"/>
    <property type="match status" value="1"/>
</dbReference>
<dbReference type="GO" id="GO:0009986">
    <property type="term" value="C:cell surface"/>
    <property type="evidence" value="ECO:0007669"/>
    <property type="project" value="TreeGrafter"/>
</dbReference>
<name>A0AA35R1K6_GEOBA</name>
<dbReference type="PANTHER" id="PTHR22730:SF1">
    <property type="entry name" value="PROMININ-LIKE PROTEIN"/>
    <property type="match status" value="1"/>
</dbReference>
<comment type="similarity">
    <text evidence="2">Belongs to the prominin family.</text>
</comment>
<protein>
    <submittedName>
        <fullName evidence="8">Prominin-1</fullName>
    </submittedName>
</protein>
<dbReference type="InterPro" id="IPR008795">
    <property type="entry name" value="Prominin"/>
</dbReference>
<keyword evidence="4 7" id="KW-1133">Transmembrane helix</keyword>
<dbReference type="GO" id="GO:0071914">
    <property type="term" value="C:prominosome"/>
    <property type="evidence" value="ECO:0007669"/>
    <property type="project" value="TreeGrafter"/>
</dbReference>
<gene>
    <name evidence="8" type="ORF">GBAR_LOCUS2754</name>
</gene>
<evidence type="ECO:0000313" key="8">
    <source>
        <dbReference type="EMBL" id="CAI7999630.1"/>
    </source>
</evidence>
<dbReference type="GO" id="GO:0015485">
    <property type="term" value="F:cholesterol binding"/>
    <property type="evidence" value="ECO:0007669"/>
    <property type="project" value="TreeGrafter"/>
</dbReference>
<keyword evidence="9" id="KW-1185">Reference proteome</keyword>
<keyword evidence="3 7" id="KW-0812">Transmembrane</keyword>
<proteinExistence type="inferred from homology"/>
<accession>A0AA35R1K6</accession>
<feature type="transmembrane region" description="Helical" evidence="7">
    <location>
        <begin position="66"/>
        <end position="92"/>
    </location>
</feature>
<organism evidence="8 9">
    <name type="scientific">Geodia barretti</name>
    <name type="common">Barrett's horny sponge</name>
    <dbReference type="NCBI Taxonomy" id="519541"/>
    <lineage>
        <taxon>Eukaryota</taxon>
        <taxon>Metazoa</taxon>
        <taxon>Porifera</taxon>
        <taxon>Demospongiae</taxon>
        <taxon>Heteroscleromorpha</taxon>
        <taxon>Tetractinellida</taxon>
        <taxon>Astrophorina</taxon>
        <taxon>Geodiidae</taxon>
        <taxon>Geodia</taxon>
    </lineage>
</organism>
<dbReference type="GO" id="GO:0016324">
    <property type="term" value="C:apical plasma membrane"/>
    <property type="evidence" value="ECO:0007669"/>
    <property type="project" value="TreeGrafter"/>
</dbReference>
<keyword evidence="6" id="KW-0325">Glycoprotein</keyword>
<feature type="non-terminal residue" evidence="8">
    <location>
        <position position="157"/>
    </location>
</feature>
<evidence type="ECO:0000256" key="3">
    <source>
        <dbReference type="ARBA" id="ARBA00022692"/>
    </source>
</evidence>
<dbReference type="GO" id="GO:0005902">
    <property type="term" value="C:microvillus"/>
    <property type="evidence" value="ECO:0007669"/>
    <property type="project" value="TreeGrafter"/>
</dbReference>
<dbReference type="Proteomes" id="UP001174909">
    <property type="component" value="Unassembled WGS sequence"/>
</dbReference>
<feature type="non-terminal residue" evidence="8">
    <location>
        <position position="1"/>
    </location>
</feature>
<dbReference type="Pfam" id="PF05478">
    <property type="entry name" value="Prominin"/>
    <property type="match status" value="1"/>
</dbReference>
<keyword evidence="5 7" id="KW-0472">Membrane</keyword>
<comment type="caution">
    <text evidence="8">The sequence shown here is derived from an EMBL/GenBank/DDBJ whole genome shotgun (WGS) entry which is preliminary data.</text>
</comment>
<evidence type="ECO:0000256" key="6">
    <source>
        <dbReference type="ARBA" id="ARBA00023180"/>
    </source>
</evidence>
<reference evidence="8" key="1">
    <citation type="submission" date="2023-03" db="EMBL/GenBank/DDBJ databases">
        <authorList>
            <person name="Steffen K."/>
            <person name="Cardenas P."/>
        </authorList>
    </citation>
    <scope>NUCLEOTIDE SEQUENCE</scope>
</reference>
<comment type="subcellular location">
    <subcellularLocation>
        <location evidence="1">Membrane</location>
        <topology evidence="1">Multi-pass membrane protein</topology>
    </subcellularLocation>
</comment>